<reference evidence="4" key="1">
    <citation type="journal article" date="2014" name="Environ. Microbiol.">
        <title>Comparative genomics of the marine bacterial genus Glaciecola reveals the high degree of genomic diversity and genomic characteristic for cold adaptation.</title>
        <authorList>
            <person name="Qin Q.L."/>
            <person name="Xie B.B."/>
            <person name="Yu Y."/>
            <person name="Shu Y.L."/>
            <person name="Rong J.C."/>
            <person name="Zhang Y.J."/>
            <person name="Zhao D.L."/>
            <person name="Chen X.L."/>
            <person name="Zhang X.Y."/>
            <person name="Chen B."/>
            <person name="Zhou B.C."/>
            <person name="Zhang Y.Z."/>
        </authorList>
    </citation>
    <scope>NUCLEOTIDE SEQUENCE [LARGE SCALE GENOMIC DNA]</scope>
    <source>
        <strain evidence="4">LMG 21857</strain>
    </source>
</reference>
<dbReference type="PANTHER" id="PTHR12526">
    <property type="entry name" value="GLYCOSYLTRANSFERASE"/>
    <property type="match status" value="1"/>
</dbReference>
<evidence type="ECO:0000259" key="2">
    <source>
        <dbReference type="Pfam" id="PF13439"/>
    </source>
</evidence>
<dbReference type="InterPro" id="IPR001296">
    <property type="entry name" value="Glyco_trans_1"/>
</dbReference>
<keyword evidence="4" id="KW-1185">Reference proteome</keyword>
<dbReference type="AlphaFoldDB" id="K6ZVC5"/>
<sequence>MKNKPNAELSLMNILHLTFDMRIGGTEQVIKNLILGADSMRFTMSVLCIESPLGPFADDLLAENIQIHALARKPGFDIGLIGKIRQHIIEHKIDIIHCHQYTPYVYGLLGALLTSAKVVFTEHGRFYPDSTTWKRKLINPILHKFTAATTAISAATRDALVDYEFIPHDDIHVIYNGIIGVAADKESVKTLRIAFDLPQNCILFGTIARLDPIKNHSMMLRAFKRVIYAGVNAKLMIVGDGDERANVDSVINELGIAQYVVMTGYEPKPHNHLALMDIYLLPSLSEGTSMTLLEAMSLSKPCIVTDAGGNPEIVLHNKTGLVTPNNDEEAYAQAMLTLAGDTSRQMLFGVAAKVRFEEVFSVKNMTNSYENIYTQLCPNHQRS</sequence>
<evidence type="ECO:0000313" key="4">
    <source>
        <dbReference type="Proteomes" id="UP000006322"/>
    </source>
</evidence>
<proteinExistence type="predicted"/>
<dbReference type="InterPro" id="IPR028098">
    <property type="entry name" value="Glyco_trans_4-like_N"/>
</dbReference>
<gene>
    <name evidence="3" type="ORF">GPLA_3353</name>
</gene>
<dbReference type="STRING" id="1129793.GPLA_3353"/>
<dbReference type="EMBL" id="BAER01000097">
    <property type="protein sequence ID" value="GAC34242.1"/>
    <property type="molecule type" value="Genomic_DNA"/>
</dbReference>
<evidence type="ECO:0000313" key="3">
    <source>
        <dbReference type="EMBL" id="GAC34242.1"/>
    </source>
</evidence>
<keyword evidence="3" id="KW-0808">Transferase</keyword>
<name>K6ZVC5_9ALTE</name>
<feature type="domain" description="Glycosyl transferase family 1" evidence="1">
    <location>
        <begin position="196"/>
        <end position="345"/>
    </location>
</feature>
<dbReference type="RefSeq" id="WP_007106008.1">
    <property type="nucleotide sequence ID" value="NZ_BAER01000097.1"/>
</dbReference>
<organism evidence="3 4">
    <name type="scientific">Paraglaciecola polaris LMG 21857</name>
    <dbReference type="NCBI Taxonomy" id="1129793"/>
    <lineage>
        <taxon>Bacteria</taxon>
        <taxon>Pseudomonadati</taxon>
        <taxon>Pseudomonadota</taxon>
        <taxon>Gammaproteobacteria</taxon>
        <taxon>Alteromonadales</taxon>
        <taxon>Alteromonadaceae</taxon>
        <taxon>Paraglaciecola</taxon>
    </lineage>
</organism>
<dbReference type="SUPFAM" id="SSF53756">
    <property type="entry name" value="UDP-Glycosyltransferase/glycogen phosphorylase"/>
    <property type="match status" value="1"/>
</dbReference>
<dbReference type="Proteomes" id="UP000006322">
    <property type="component" value="Unassembled WGS sequence"/>
</dbReference>
<dbReference type="Pfam" id="PF00534">
    <property type="entry name" value="Glycos_transf_1"/>
    <property type="match status" value="1"/>
</dbReference>
<dbReference type="Pfam" id="PF13439">
    <property type="entry name" value="Glyco_transf_4"/>
    <property type="match status" value="1"/>
</dbReference>
<accession>K6ZVC5</accession>
<dbReference type="Gene3D" id="3.40.50.2000">
    <property type="entry name" value="Glycogen Phosphorylase B"/>
    <property type="match status" value="2"/>
</dbReference>
<feature type="domain" description="Glycosyltransferase subfamily 4-like N-terminal" evidence="2">
    <location>
        <begin position="23"/>
        <end position="178"/>
    </location>
</feature>
<evidence type="ECO:0000259" key="1">
    <source>
        <dbReference type="Pfam" id="PF00534"/>
    </source>
</evidence>
<dbReference type="GO" id="GO:0016757">
    <property type="term" value="F:glycosyltransferase activity"/>
    <property type="evidence" value="ECO:0007669"/>
    <property type="project" value="UniProtKB-ARBA"/>
</dbReference>
<protein>
    <submittedName>
        <fullName evidence="3">Glycosyl transferase, group 1</fullName>
    </submittedName>
</protein>
<comment type="caution">
    <text evidence="3">The sequence shown here is derived from an EMBL/GenBank/DDBJ whole genome shotgun (WGS) entry which is preliminary data.</text>
</comment>